<evidence type="ECO:0000313" key="7">
    <source>
        <dbReference type="Proteomes" id="UP001462640"/>
    </source>
</evidence>
<dbReference type="InterPro" id="IPR000794">
    <property type="entry name" value="Beta-ketoacyl_synthase"/>
</dbReference>
<dbReference type="Proteomes" id="UP001462640">
    <property type="component" value="Unassembled WGS sequence"/>
</dbReference>
<evidence type="ECO:0000256" key="4">
    <source>
        <dbReference type="RuleBase" id="RU003694"/>
    </source>
</evidence>
<dbReference type="InterPro" id="IPR016039">
    <property type="entry name" value="Thiolase-like"/>
</dbReference>
<evidence type="ECO:0000259" key="5">
    <source>
        <dbReference type="PROSITE" id="PS52004"/>
    </source>
</evidence>
<gene>
    <name evidence="6" type="ORF">ABDJ40_06510</name>
</gene>
<dbReference type="Pfam" id="PF02801">
    <property type="entry name" value="Ketoacyl-synt_C"/>
    <property type="match status" value="1"/>
</dbReference>
<comment type="pathway">
    <text evidence="1">Lipid metabolism; fatty acid biosynthesis.</text>
</comment>
<keyword evidence="3 4" id="KW-0808">Transferase</keyword>
<dbReference type="SUPFAM" id="SSF53901">
    <property type="entry name" value="Thiolase-like"/>
    <property type="match status" value="2"/>
</dbReference>
<feature type="domain" description="Ketosynthase family 3 (KS3)" evidence="5">
    <location>
        <begin position="6"/>
        <end position="417"/>
    </location>
</feature>
<evidence type="ECO:0000313" key="6">
    <source>
        <dbReference type="EMBL" id="MEO3712416.1"/>
    </source>
</evidence>
<reference evidence="6 7" key="1">
    <citation type="submission" date="2024-05" db="EMBL/GenBank/DDBJ databases">
        <title>Roseateles sp. 2.12 16S ribosomal RNA gene Genome sequencing and assembly.</title>
        <authorList>
            <person name="Woo H."/>
        </authorList>
    </citation>
    <scope>NUCLEOTIDE SEQUENCE [LARGE SCALE GENOMIC DNA]</scope>
    <source>
        <strain evidence="6 7">2.12</strain>
    </source>
</reference>
<dbReference type="Pfam" id="PF00109">
    <property type="entry name" value="ketoacyl-synt"/>
    <property type="match status" value="1"/>
</dbReference>
<evidence type="ECO:0000256" key="1">
    <source>
        <dbReference type="ARBA" id="ARBA00005194"/>
    </source>
</evidence>
<dbReference type="SMART" id="SM00825">
    <property type="entry name" value="PKS_KS"/>
    <property type="match status" value="1"/>
</dbReference>
<evidence type="ECO:0000256" key="2">
    <source>
        <dbReference type="ARBA" id="ARBA00008467"/>
    </source>
</evidence>
<organism evidence="6 7">
    <name type="scientific">Roseateles flavus</name>
    <dbReference type="NCBI Taxonomy" id="3149041"/>
    <lineage>
        <taxon>Bacteria</taxon>
        <taxon>Pseudomonadati</taxon>
        <taxon>Pseudomonadota</taxon>
        <taxon>Betaproteobacteria</taxon>
        <taxon>Burkholderiales</taxon>
        <taxon>Sphaerotilaceae</taxon>
        <taxon>Roseateles</taxon>
    </lineage>
</organism>
<dbReference type="PANTHER" id="PTHR11712">
    <property type="entry name" value="POLYKETIDE SYNTHASE-RELATED"/>
    <property type="match status" value="1"/>
</dbReference>
<dbReference type="CDD" id="cd00834">
    <property type="entry name" value="KAS_I_II"/>
    <property type="match status" value="1"/>
</dbReference>
<dbReference type="Gene3D" id="3.40.47.10">
    <property type="match status" value="2"/>
</dbReference>
<dbReference type="EMBL" id="JBDPZC010000002">
    <property type="protein sequence ID" value="MEO3712416.1"/>
    <property type="molecule type" value="Genomic_DNA"/>
</dbReference>
<accession>A0ABV0GBJ5</accession>
<dbReference type="InterPro" id="IPR014031">
    <property type="entry name" value="Ketoacyl_synth_C"/>
</dbReference>
<dbReference type="PROSITE" id="PS52004">
    <property type="entry name" value="KS3_2"/>
    <property type="match status" value="1"/>
</dbReference>
<sequence length="418" mass="44643">MPSFSKPELLITGLGIVSAVGQGRAAFADALFSGDQAFDVMRRPGRQGPVTESSEPGAVTEGFLGAEIQELRLPASMAAQERTTSWSTKAAIVCLQEAWQDAGLSDVDPQRIALVVGGSNFQQRELVLVQDAYRARRSYLRPSYGLTFMDSDLCGACTEQFGIKGGAFTVGGASASGQLVLLQACQMIEAGQVDVCIALGALMDLSYWECQGFRALGAMGSDRYAREPAAASRPFDRQRDGFIYGECSGALVVERADRRARRGRSPYARILGRGLHMDAHRNPDPSMAGELAAMSGALAEAGLTAQAIDYVNPHGSGSLQGDETELRALAEAGLMHARINATKSIVGHGLTAAGTVEVIATLLQMEHQMLHPSRNLHDPIDDRFNWVRGEAVPASIHRALKLSFGFGGINTAVCLERC</sequence>
<evidence type="ECO:0000256" key="3">
    <source>
        <dbReference type="ARBA" id="ARBA00022679"/>
    </source>
</evidence>
<dbReference type="PANTHER" id="PTHR11712:SF336">
    <property type="entry name" value="3-OXOACYL-[ACYL-CARRIER-PROTEIN] SYNTHASE, MITOCHONDRIAL"/>
    <property type="match status" value="1"/>
</dbReference>
<dbReference type="RefSeq" id="WP_347607753.1">
    <property type="nucleotide sequence ID" value="NZ_JBDPZC010000002.1"/>
</dbReference>
<comment type="caution">
    <text evidence="6">The sequence shown here is derived from an EMBL/GenBank/DDBJ whole genome shotgun (WGS) entry which is preliminary data.</text>
</comment>
<dbReference type="InterPro" id="IPR020841">
    <property type="entry name" value="PKS_Beta-ketoAc_synthase_dom"/>
</dbReference>
<dbReference type="NCBIfam" id="NF005490">
    <property type="entry name" value="PRK07103.1"/>
    <property type="match status" value="1"/>
</dbReference>
<keyword evidence="7" id="KW-1185">Reference proteome</keyword>
<comment type="similarity">
    <text evidence="2 4">Belongs to the thiolase-like superfamily. Beta-ketoacyl-ACP synthases family.</text>
</comment>
<dbReference type="InterPro" id="IPR014030">
    <property type="entry name" value="Ketoacyl_synth_N"/>
</dbReference>
<name>A0ABV0GBJ5_9BURK</name>
<proteinExistence type="inferred from homology"/>
<protein>
    <submittedName>
        <fullName evidence="6">Beta-ketoacyl synthase N-terminal-like domain-containing protein</fullName>
    </submittedName>
</protein>